<dbReference type="SUPFAM" id="SSF48208">
    <property type="entry name" value="Six-hairpin glycosidases"/>
    <property type="match status" value="1"/>
</dbReference>
<sequence length="645" mass="74339">MLKNHGKNLMYAPEEGLWSIATQWRQNWPTAWQHAQATEIEQNDEWLIVKGKLLLPQGEWNLRDAYRQEEGRVKCIRRFEWKGKETLENITLSVRWKVPSREVEAFLPGILYYGNPSGEKNGRHKVPVFHGRKGEEALFEEHRFPMPFANLEWEEKEQYYGAALHSLPSPVYGGNHFDQWWSMGVKAYETDTELRLLSGPVTYNGQKSVAKALQQRAMPYGETYIRMKPGTVIEKTFYLEAFPSKAQGTAFQRPLYTSINLFKPFYAETFPTVDEIIKTKYRFTKARWVEGENYAGYNMYPGFAKPRIVLGWAGQSEAPLYALQVLQEELQDEAIWKKVQSAMDHICTSPISEKGFPVRYELQENQWHSPDPVSEGQAMNNIALAIRTARKNQQLNTKNWETFLQKACEVHAQRLLSEDWHPRNTAEAFYISPLLLAADLFKNASYQKAALKAADYYAKRHLNMEEPYWGGTLDATCEDKEGAWGAFQGFLAAYEATRQPQYLQWAQHACDVVLSYTVVWDIPLPAGRMADHHFKTRGWTGVSPQNQHLDVYGVLYTPAIYRMGELTGNQALKKLAQVMFRTCGQMIDPYGSQGEQLQQTNFAQHGDMSDIYKLRGGYSESWTVYWITAHFLHAAAQFKEMGVEF</sequence>
<gene>
    <name evidence="1" type="ORF">AAG747_08860</name>
</gene>
<reference evidence="1 2" key="1">
    <citation type="submission" date="2024-04" db="EMBL/GenBank/DDBJ databases">
        <title>Novel genus in family Flammeovirgaceae.</title>
        <authorList>
            <person name="Nguyen T.H."/>
            <person name="Vuong T.Q."/>
            <person name="Le H."/>
            <person name="Kim S.-G."/>
        </authorList>
    </citation>
    <scope>NUCLEOTIDE SEQUENCE [LARGE SCALE GENOMIC DNA]</scope>
    <source>
        <strain evidence="1 2">JCM 23209</strain>
    </source>
</reference>
<dbReference type="InterPro" id="IPR008928">
    <property type="entry name" value="6-hairpin_glycosidase_sf"/>
</dbReference>
<dbReference type="GO" id="GO:0005975">
    <property type="term" value="P:carbohydrate metabolic process"/>
    <property type="evidence" value="ECO:0007669"/>
    <property type="project" value="InterPro"/>
</dbReference>
<organism evidence="1 2">
    <name type="scientific">Rapidithrix thailandica</name>
    <dbReference type="NCBI Taxonomy" id="413964"/>
    <lineage>
        <taxon>Bacteria</taxon>
        <taxon>Pseudomonadati</taxon>
        <taxon>Bacteroidota</taxon>
        <taxon>Cytophagia</taxon>
        <taxon>Cytophagales</taxon>
        <taxon>Flammeovirgaceae</taxon>
        <taxon>Rapidithrix</taxon>
    </lineage>
</organism>
<proteinExistence type="predicted"/>
<keyword evidence="2" id="KW-1185">Reference proteome</keyword>
<evidence type="ECO:0000313" key="2">
    <source>
        <dbReference type="Proteomes" id="UP001403385"/>
    </source>
</evidence>
<accession>A0AAW9S2B6</accession>
<protein>
    <submittedName>
        <fullName evidence="1">Uncharacterized protein</fullName>
    </submittedName>
</protein>
<comment type="caution">
    <text evidence="1">The sequence shown here is derived from an EMBL/GenBank/DDBJ whole genome shotgun (WGS) entry which is preliminary data.</text>
</comment>
<dbReference type="AlphaFoldDB" id="A0AAW9S2B6"/>
<dbReference type="EMBL" id="JBDKWZ010000004">
    <property type="protein sequence ID" value="MEN7548018.1"/>
    <property type="molecule type" value="Genomic_DNA"/>
</dbReference>
<name>A0AAW9S2B6_9BACT</name>
<dbReference type="Proteomes" id="UP001403385">
    <property type="component" value="Unassembled WGS sequence"/>
</dbReference>
<evidence type="ECO:0000313" key="1">
    <source>
        <dbReference type="EMBL" id="MEN7548018.1"/>
    </source>
</evidence>